<keyword evidence="8" id="KW-1185">Reference proteome</keyword>
<dbReference type="InterPro" id="IPR001204">
    <property type="entry name" value="Phos_transporter"/>
</dbReference>
<feature type="transmembrane region" description="Helical" evidence="6">
    <location>
        <begin position="101"/>
        <end position="125"/>
    </location>
</feature>
<dbReference type="EMBL" id="CAIY01000071">
    <property type="protein sequence ID" value="CCH67953.1"/>
    <property type="molecule type" value="Genomic_DNA"/>
</dbReference>
<dbReference type="GO" id="GO:0016020">
    <property type="term" value="C:membrane"/>
    <property type="evidence" value="ECO:0007669"/>
    <property type="project" value="UniProtKB-SubCell"/>
</dbReference>
<evidence type="ECO:0000256" key="4">
    <source>
        <dbReference type="ARBA" id="ARBA00022989"/>
    </source>
</evidence>
<dbReference type="PANTHER" id="PTHR11101:SF80">
    <property type="entry name" value="PHOSPHATE TRANSPORTER"/>
    <property type="match status" value="1"/>
</dbReference>
<keyword evidence="6" id="KW-0592">Phosphate transport</keyword>
<dbReference type="GO" id="GO:0005315">
    <property type="term" value="F:phosphate transmembrane transporter activity"/>
    <property type="evidence" value="ECO:0007669"/>
    <property type="project" value="InterPro"/>
</dbReference>
<dbReference type="Proteomes" id="UP000053051">
    <property type="component" value="Unassembled WGS sequence"/>
</dbReference>
<evidence type="ECO:0000256" key="1">
    <source>
        <dbReference type="ARBA" id="ARBA00004141"/>
    </source>
</evidence>
<name>M1X165_9NOST</name>
<dbReference type="STRING" id="1165094.RINTHH_17980"/>
<feature type="transmembrane region" description="Helical" evidence="6">
    <location>
        <begin position="132"/>
        <end position="152"/>
    </location>
</feature>
<evidence type="ECO:0000313" key="8">
    <source>
        <dbReference type="Proteomes" id="UP000053051"/>
    </source>
</evidence>
<organism evidence="7 8">
    <name type="scientific">Richelia intracellularis HH01</name>
    <dbReference type="NCBI Taxonomy" id="1165094"/>
    <lineage>
        <taxon>Bacteria</taxon>
        <taxon>Bacillati</taxon>
        <taxon>Cyanobacteriota</taxon>
        <taxon>Cyanophyceae</taxon>
        <taxon>Nostocales</taxon>
        <taxon>Nostocaceae</taxon>
        <taxon>Richelia</taxon>
    </lineage>
</organism>
<feature type="transmembrane region" description="Helical" evidence="6">
    <location>
        <begin position="23"/>
        <end position="43"/>
    </location>
</feature>
<keyword evidence="5 6" id="KW-0472">Membrane</keyword>
<feature type="transmembrane region" description="Helical" evidence="6">
    <location>
        <begin position="199"/>
        <end position="218"/>
    </location>
</feature>
<dbReference type="Pfam" id="PF01384">
    <property type="entry name" value="PHO4"/>
    <property type="match status" value="1"/>
</dbReference>
<evidence type="ECO:0000256" key="5">
    <source>
        <dbReference type="ARBA" id="ARBA00023136"/>
    </source>
</evidence>
<evidence type="ECO:0000313" key="7">
    <source>
        <dbReference type="EMBL" id="CCH67953.1"/>
    </source>
</evidence>
<sequence length="448" mass="48850">MDLFSRGIFLHIDLGLHSQCLSYPSFMLFILFLTFYIAFNLGANDVANAIATSVGSKAISIKRALIIVGLLEFTGAVIFGRQVSQTLSTQITDPTLFTPHIFVMGMTSVLLGVGMWLQIATLLGLPVSSSHATVGAIAGFSWAALGVNAVNWSSLESIILAWIITPIISAMTAALFYSQIQYWIISINQSSPIAKLNEWIPWLSTAIVVTFGTFTLPPVTCNLTYLLREQFNLNIPKYGISILIGLISSFSLTLYSWRQVEYRDIEQGKQEQEKASNLTFGPVERLFARYQFLSACFIAFVHGSNDVSNAIAPLATIVYMNQSHKVPMGKIDIPIWILAIGGVGIVLGLAFFGKKVIITVGDNIANILPSSGFCAEFVTAITILLSSRLGLPISTSHILVGSIVGVELVQNSASIQMITLRRIMTAWLITIPISASLGAIIFKFMDFF</sequence>
<evidence type="ECO:0000256" key="3">
    <source>
        <dbReference type="ARBA" id="ARBA00022692"/>
    </source>
</evidence>
<feature type="transmembrane region" description="Helical" evidence="6">
    <location>
        <begin position="333"/>
        <end position="352"/>
    </location>
</feature>
<feature type="transmembrane region" description="Helical" evidence="6">
    <location>
        <begin position="364"/>
        <end position="385"/>
    </location>
</feature>
<keyword evidence="4 6" id="KW-1133">Transmembrane helix</keyword>
<feature type="transmembrane region" description="Helical" evidence="6">
    <location>
        <begin position="158"/>
        <end position="178"/>
    </location>
</feature>
<keyword evidence="2 6" id="KW-0813">Transport</keyword>
<gene>
    <name evidence="7" type="ORF">RINTHH_17980</name>
</gene>
<proteinExistence type="inferred from homology"/>
<dbReference type="PANTHER" id="PTHR11101">
    <property type="entry name" value="PHOSPHATE TRANSPORTER"/>
    <property type="match status" value="1"/>
</dbReference>
<dbReference type="GO" id="GO:0035435">
    <property type="term" value="P:phosphate ion transmembrane transport"/>
    <property type="evidence" value="ECO:0007669"/>
    <property type="project" value="TreeGrafter"/>
</dbReference>
<protein>
    <recommendedName>
        <fullName evidence="6">Phosphate transporter</fullName>
    </recommendedName>
</protein>
<comment type="similarity">
    <text evidence="6">Belongs to the inorganic phosphate transporter (PiT) (TC 2.A.20) family.</text>
</comment>
<feature type="transmembrane region" description="Helical" evidence="6">
    <location>
        <begin position="426"/>
        <end position="445"/>
    </location>
</feature>
<reference evidence="7 8" key="1">
    <citation type="submission" date="2012-05" db="EMBL/GenBank/DDBJ databases">
        <authorList>
            <person name="Hilton J."/>
        </authorList>
    </citation>
    <scope>NUCLEOTIDE SEQUENCE [LARGE SCALE GENOMIC DNA]</scope>
    <source>
        <strain evidence="7 8">HH01</strain>
    </source>
</reference>
<comment type="subcellular location">
    <subcellularLocation>
        <location evidence="1 6">Membrane</location>
        <topology evidence="1 6">Multi-pass membrane protein</topology>
    </subcellularLocation>
</comment>
<feature type="transmembrane region" description="Helical" evidence="6">
    <location>
        <begin position="238"/>
        <end position="257"/>
    </location>
</feature>
<feature type="transmembrane region" description="Helical" evidence="6">
    <location>
        <begin position="64"/>
        <end position="81"/>
    </location>
</feature>
<evidence type="ECO:0000256" key="2">
    <source>
        <dbReference type="ARBA" id="ARBA00022448"/>
    </source>
</evidence>
<accession>M1X165</accession>
<comment type="caution">
    <text evidence="7">The sequence shown here is derived from an EMBL/GenBank/DDBJ whole genome shotgun (WGS) entry which is preliminary data.</text>
</comment>
<evidence type="ECO:0000256" key="6">
    <source>
        <dbReference type="RuleBase" id="RU363058"/>
    </source>
</evidence>
<dbReference type="AlphaFoldDB" id="M1X165"/>
<keyword evidence="3 6" id="KW-0812">Transmembrane</keyword>
<reference evidence="8" key="2">
    <citation type="submission" date="2016-01" db="EMBL/GenBank/DDBJ databases">
        <title>Diatom-associated endosymboitic cyanobacterium lacks core nitrogen metabolism enzymes.</title>
        <authorList>
            <person name="Hilton J.A."/>
            <person name="Foster R.A."/>
            <person name="Tripp H.J."/>
            <person name="Carter B.J."/>
            <person name="Zehr J.P."/>
            <person name="Villareal T.A."/>
        </authorList>
    </citation>
    <scope>NUCLEOTIDE SEQUENCE [LARGE SCALE GENOMIC DNA]</scope>
    <source>
        <strain evidence="8">HH01</strain>
    </source>
</reference>